<dbReference type="Proteomes" id="UP000316256">
    <property type="component" value="Unassembled WGS sequence"/>
</dbReference>
<evidence type="ECO:0000256" key="1">
    <source>
        <dbReference type="ARBA" id="ARBA00010945"/>
    </source>
</evidence>
<dbReference type="CDD" id="cd03586">
    <property type="entry name" value="PolY_Pol_IV_kappa"/>
    <property type="match status" value="1"/>
</dbReference>
<dbReference type="AlphaFoldDB" id="A0A541B8E2"/>
<dbReference type="PROSITE" id="PS50173">
    <property type="entry name" value="UMUC"/>
    <property type="match status" value="1"/>
</dbReference>
<keyword evidence="5" id="KW-0548">Nucleotidyltransferase</keyword>
<feature type="domain" description="UmuC" evidence="4">
    <location>
        <begin position="16"/>
        <end position="199"/>
    </location>
</feature>
<comment type="catalytic activity">
    <reaction evidence="3">
        <text>DNA(n) + a 2'-deoxyribonucleoside 5'-triphosphate = DNA(n+1) + diphosphate</text>
        <dbReference type="Rhea" id="RHEA:22508"/>
        <dbReference type="Rhea" id="RHEA-COMP:17339"/>
        <dbReference type="Rhea" id="RHEA-COMP:17340"/>
        <dbReference type="ChEBI" id="CHEBI:33019"/>
        <dbReference type="ChEBI" id="CHEBI:61560"/>
        <dbReference type="ChEBI" id="CHEBI:173112"/>
        <dbReference type="EC" id="2.7.7.7"/>
    </reaction>
</comment>
<dbReference type="InterPro" id="IPR036775">
    <property type="entry name" value="DNA_pol_Y-fam_lit_finger_sf"/>
</dbReference>
<dbReference type="PANTHER" id="PTHR11076:SF33">
    <property type="entry name" value="DNA POLYMERASE KAPPA"/>
    <property type="match status" value="1"/>
</dbReference>
<gene>
    <name evidence="5" type="ORF">FK531_12240</name>
</gene>
<reference evidence="5 6" key="1">
    <citation type="submission" date="2019-06" db="EMBL/GenBank/DDBJ databases">
        <title>Rhodococcus spaelei sp. nov., isolated from a cave.</title>
        <authorList>
            <person name="Lee S.D."/>
        </authorList>
    </citation>
    <scope>NUCLEOTIDE SEQUENCE [LARGE SCALE GENOMIC DNA]</scope>
    <source>
        <strain evidence="5 6">C9-5</strain>
    </source>
</reference>
<proteinExistence type="inferred from homology"/>
<name>A0A541B8E2_9NOCA</name>
<dbReference type="SUPFAM" id="SSF56672">
    <property type="entry name" value="DNA/RNA polymerases"/>
    <property type="match status" value="1"/>
</dbReference>
<dbReference type="RefSeq" id="WP_142099686.1">
    <property type="nucleotide sequence ID" value="NZ_VIGH01000005.1"/>
</dbReference>
<evidence type="ECO:0000259" key="4">
    <source>
        <dbReference type="PROSITE" id="PS50173"/>
    </source>
</evidence>
<dbReference type="Gene3D" id="3.30.70.270">
    <property type="match status" value="1"/>
</dbReference>
<dbReference type="InterPro" id="IPR043128">
    <property type="entry name" value="Rev_trsase/Diguanyl_cyclase"/>
</dbReference>
<evidence type="ECO:0000256" key="2">
    <source>
        <dbReference type="ARBA" id="ARBA00025589"/>
    </source>
</evidence>
<dbReference type="GO" id="GO:0006281">
    <property type="term" value="P:DNA repair"/>
    <property type="evidence" value="ECO:0007669"/>
    <property type="project" value="InterPro"/>
</dbReference>
<dbReference type="GO" id="GO:0003887">
    <property type="term" value="F:DNA-directed DNA polymerase activity"/>
    <property type="evidence" value="ECO:0007669"/>
    <property type="project" value="UniProtKB-EC"/>
</dbReference>
<dbReference type="InterPro" id="IPR050116">
    <property type="entry name" value="DNA_polymerase-Y"/>
</dbReference>
<dbReference type="EMBL" id="VIGH01000005">
    <property type="protein sequence ID" value="TQF68585.1"/>
    <property type="molecule type" value="Genomic_DNA"/>
</dbReference>
<dbReference type="Pfam" id="PF11799">
    <property type="entry name" value="IMS_C"/>
    <property type="match status" value="1"/>
</dbReference>
<evidence type="ECO:0000256" key="3">
    <source>
        <dbReference type="ARBA" id="ARBA00049244"/>
    </source>
</evidence>
<dbReference type="PANTHER" id="PTHR11076">
    <property type="entry name" value="DNA REPAIR POLYMERASE UMUC / TRANSFERASE FAMILY MEMBER"/>
    <property type="match status" value="1"/>
</dbReference>
<dbReference type="Gene3D" id="3.30.1490.100">
    <property type="entry name" value="DNA polymerase, Y-family, little finger domain"/>
    <property type="match status" value="1"/>
</dbReference>
<protein>
    <submittedName>
        <fullName evidence="5">DNA polymerase IV</fullName>
        <ecNumber evidence="5">2.7.7.7</ecNumber>
    </submittedName>
</protein>
<dbReference type="GO" id="GO:0005829">
    <property type="term" value="C:cytosol"/>
    <property type="evidence" value="ECO:0007669"/>
    <property type="project" value="TreeGrafter"/>
</dbReference>
<evidence type="ECO:0000313" key="5">
    <source>
        <dbReference type="EMBL" id="TQF68585.1"/>
    </source>
</evidence>
<dbReference type="GO" id="GO:0009432">
    <property type="term" value="P:SOS response"/>
    <property type="evidence" value="ECO:0007669"/>
    <property type="project" value="TreeGrafter"/>
</dbReference>
<dbReference type="GO" id="GO:0003684">
    <property type="term" value="F:damaged DNA binding"/>
    <property type="evidence" value="ECO:0007669"/>
    <property type="project" value="InterPro"/>
</dbReference>
<dbReference type="GO" id="GO:0042276">
    <property type="term" value="P:error-prone translesion synthesis"/>
    <property type="evidence" value="ECO:0007669"/>
    <property type="project" value="TreeGrafter"/>
</dbReference>
<dbReference type="InterPro" id="IPR001126">
    <property type="entry name" value="UmuC"/>
</dbReference>
<keyword evidence="6" id="KW-1185">Reference proteome</keyword>
<dbReference type="OrthoDB" id="9808813at2"/>
<dbReference type="InterPro" id="IPR043502">
    <property type="entry name" value="DNA/RNA_pol_sf"/>
</dbReference>
<dbReference type="InterPro" id="IPR017961">
    <property type="entry name" value="DNA_pol_Y-fam_little_finger"/>
</dbReference>
<dbReference type="SUPFAM" id="SSF100879">
    <property type="entry name" value="Lesion bypass DNA polymerase (Y-family), little finger domain"/>
    <property type="match status" value="1"/>
</dbReference>
<dbReference type="NCBIfam" id="NF002883">
    <property type="entry name" value="PRK03352.1"/>
    <property type="match status" value="1"/>
</dbReference>
<dbReference type="EC" id="2.7.7.7" evidence="5"/>
<comment type="function">
    <text evidence="2">Poorly processive, error-prone DNA polymerase involved in untargeted mutagenesis. Copies undamaged DNA at stalled replication forks, which arise in vivo from mismatched or misaligned primer ends. These misaligned primers can be extended by PolIV. Exhibits no 3'-5' exonuclease (proofreading) activity. May be involved in translesional synthesis, in conjunction with the beta clamp from PolIII.</text>
</comment>
<dbReference type="Pfam" id="PF00817">
    <property type="entry name" value="IMS"/>
    <property type="match status" value="1"/>
</dbReference>
<dbReference type="InterPro" id="IPR022880">
    <property type="entry name" value="DNApol_IV"/>
</dbReference>
<dbReference type="Gene3D" id="1.10.150.20">
    <property type="entry name" value="5' to 3' exonuclease, C-terminal subdomain"/>
    <property type="match status" value="1"/>
</dbReference>
<organism evidence="5 6">
    <name type="scientific">Rhodococcus spelaei</name>
    <dbReference type="NCBI Taxonomy" id="2546320"/>
    <lineage>
        <taxon>Bacteria</taxon>
        <taxon>Bacillati</taxon>
        <taxon>Actinomycetota</taxon>
        <taxon>Actinomycetes</taxon>
        <taxon>Mycobacteriales</taxon>
        <taxon>Nocardiaceae</taxon>
        <taxon>Rhodococcus</taxon>
    </lineage>
</organism>
<evidence type="ECO:0000313" key="6">
    <source>
        <dbReference type="Proteomes" id="UP000316256"/>
    </source>
</evidence>
<sequence length="358" mass="38377">MDAAPKRGPRSRINWVLHLDLDQFVAAVEVLRRPALRGRPVIVGGRGDPTERAVVSTASYEAREFGIGSGMPLRVAARRLASRGVTDAVFLPVDGQAYAAASSVVMDTLRRLDAVVEVLGWDEAFLGVQTADPEAFARTAQTAVLEATALHCSVGIGDNKLRAKTATGFGKPRGMYRLTAENWFEVMGARDTAALWGIGTKTAKKLAALGIHTVRELADAADAGLAAALGPTIGPWLGRLGRGVGDDTVSAEPWVARSHSRETTFQRNLDDPADVTTAVRALAARVTEDLRAEGRSAVRVELKVRYAPFETHTTGRPLPEPTLDTEVIADAAAALTERLDHDREVRLLGVRLEMLAPP</sequence>
<accession>A0A541B8E2</accession>
<dbReference type="Gene3D" id="3.40.1170.60">
    <property type="match status" value="1"/>
</dbReference>
<comment type="similarity">
    <text evidence="1">Belongs to the DNA polymerase type-Y family.</text>
</comment>
<keyword evidence="5" id="KW-0808">Transferase</keyword>
<comment type="caution">
    <text evidence="5">The sequence shown here is derived from an EMBL/GenBank/DDBJ whole genome shotgun (WGS) entry which is preliminary data.</text>
</comment>